<evidence type="ECO:0000313" key="3">
    <source>
        <dbReference type="Proteomes" id="UP001530293"/>
    </source>
</evidence>
<dbReference type="Proteomes" id="UP001530293">
    <property type="component" value="Unassembled WGS sequence"/>
</dbReference>
<gene>
    <name evidence="2" type="ORF">ACHAWU_002827</name>
</gene>
<proteinExistence type="predicted"/>
<evidence type="ECO:0000256" key="1">
    <source>
        <dbReference type="SAM" id="Coils"/>
    </source>
</evidence>
<protein>
    <submittedName>
        <fullName evidence="2">Uncharacterized protein</fullName>
    </submittedName>
</protein>
<keyword evidence="3" id="KW-1185">Reference proteome</keyword>
<organism evidence="2 3">
    <name type="scientific">Discostella pseudostelligera</name>
    <dbReference type="NCBI Taxonomy" id="259834"/>
    <lineage>
        <taxon>Eukaryota</taxon>
        <taxon>Sar</taxon>
        <taxon>Stramenopiles</taxon>
        <taxon>Ochrophyta</taxon>
        <taxon>Bacillariophyta</taxon>
        <taxon>Coscinodiscophyceae</taxon>
        <taxon>Thalassiosirophycidae</taxon>
        <taxon>Stephanodiscales</taxon>
        <taxon>Stephanodiscaceae</taxon>
        <taxon>Discostella</taxon>
    </lineage>
</organism>
<dbReference type="AlphaFoldDB" id="A0ABD3M2R7"/>
<feature type="coiled-coil region" evidence="1">
    <location>
        <begin position="22"/>
        <end position="56"/>
    </location>
</feature>
<evidence type="ECO:0000313" key="2">
    <source>
        <dbReference type="EMBL" id="KAL3757907.1"/>
    </source>
</evidence>
<dbReference type="EMBL" id="JALLBG020000247">
    <property type="protein sequence ID" value="KAL3757907.1"/>
    <property type="molecule type" value="Genomic_DNA"/>
</dbReference>
<accession>A0ABD3M2R7</accession>
<comment type="caution">
    <text evidence="2">The sequence shown here is derived from an EMBL/GenBank/DDBJ whole genome shotgun (WGS) entry which is preliminary data.</text>
</comment>
<reference evidence="2 3" key="1">
    <citation type="submission" date="2024-10" db="EMBL/GenBank/DDBJ databases">
        <title>Updated reference genomes for cyclostephanoid diatoms.</title>
        <authorList>
            <person name="Roberts W.R."/>
            <person name="Alverson A.J."/>
        </authorList>
    </citation>
    <scope>NUCLEOTIDE SEQUENCE [LARGE SCALE GENOMIC DNA]</scope>
    <source>
        <strain evidence="2 3">AJA232-27</strain>
    </source>
</reference>
<name>A0ABD3M2R7_9STRA</name>
<keyword evidence="1" id="KW-0175">Coiled coil</keyword>
<sequence length="102" mass="11577">MSTLEQKLRQLEEATTIAQSVLSEKESKLALASEALEKSKSKLKSLDAEVQQTLQVNDTDLPELIDAKMIAQQEYDEALRRYEVNQQYLALFRKKCDEATGV</sequence>